<dbReference type="OrthoDB" id="2192071at2759"/>
<dbReference type="AlphaFoldDB" id="A0A0B2UJX8"/>
<keyword evidence="2" id="KW-1185">Reference proteome</keyword>
<dbReference type="RefSeq" id="XP_014563282.1">
    <property type="nucleotide sequence ID" value="XM_014707796.1"/>
</dbReference>
<dbReference type="HOGENOM" id="CLU_771673_0_0_1"/>
<proteinExistence type="predicted"/>
<dbReference type="InParanoid" id="A0A0B2UJX8"/>
<sequence>MSKHKSRVAADKYFVTTESKSVDCHAMADMMHVIVTDSIAVEATSEVSEEDLGEEYSKLNKLFILSCMSVMESGESLMPLFTQYKSFIKLIKENEQMHSGEFEFSLSDCQLPVGSRTKNTKHQCSQSGMYKFLTNYFGVECPNTNINDEFVDSLEEFKRMERMSDFPFNEPVHHTKGSGMILSLSLSRMEDVGNHNRKVFETITKLRKEKNALTYVKNPMFFEESSDEEGYEGDTPMIREVVGCAHYESGKYKFLCDLVLRGVSSKSCNYINMRRGKRTIFRHLDGRQIRMTHSKGEDVVYMLVMKTMEIYKLVCRHPSIALKIYEHLKSAWID</sequence>
<gene>
    <name evidence="1" type="ORF">M896_091680</name>
</gene>
<dbReference type="Proteomes" id="UP000031056">
    <property type="component" value="Unassembled WGS sequence"/>
</dbReference>
<protein>
    <submittedName>
        <fullName evidence="1">Uncharacterized protein</fullName>
    </submittedName>
</protein>
<comment type="caution">
    <text evidence="1">The sequence shown here is derived from an EMBL/GenBank/DDBJ whole genome shotgun (WGS) entry which is preliminary data.</text>
</comment>
<dbReference type="GeneID" id="26262381"/>
<dbReference type="EMBL" id="JOKQ01000009">
    <property type="protein sequence ID" value="KHN69240.1"/>
    <property type="molecule type" value="Genomic_DNA"/>
</dbReference>
<evidence type="ECO:0000313" key="1">
    <source>
        <dbReference type="EMBL" id="KHN69240.1"/>
    </source>
</evidence>
<organism evidence="1 2">
    <name type="scientific">Ordospora colligata OC4</name>
    <dbReference type="NCBI Taxonomy" id="1354746"/>
    <lineage>
        <taxon>Eukaryota</taxon>
        <taxon>Fungi</taxon>
        <taxon>Fungi incertae sedis</taxon>
        <taxon>Microsporidia</taxon>
        <taxon>Ordosporidae</taxon>
        <taxon>Ordospora</taxon>
    </lineage>
</organism>
<dbReference type="VEuPathDB" id="MicrosporidiaDB:M896_091680"/>
<reference evidence="1 2" key="1">
    <citation type="journal article" date="2014" name="MBio">
        <title>The Ordospora colligata genome; evolution of extreme reduction in microsporidia and host-to-parasite horizontal gene transfer.</title>
        <authorList>
            <person name="Pombert J.-F."/>
            <person name="Haag K.L."/>
            <person name="Beidas S."/>
            <person name="Ebert D."/>
            <person name="Keeling P.J."/>
        </authorList>
    </citation>
    <scope>NUCLEOTIDE SEQUENCE [LARGE SCALE GENOMIC DNA]</scope>
    <source>
        <strain evidence="1 2">OC4</strain>
    </source>
</reference>
<accession>A0A0B2UJX8</accession>
<name>A0A0B2UJX8_9MICR</name>
<evidence type="ECO:0000313" key="2">
    <source>
        <dbReference type="Proteomes" id="UP000031056"/>
    </source>
</evidence>